<name>A0AAV4TSQ1_9ARAC</name>
<evidence type="ECO:0000313" key="1">
    <source>
        <dbReference type="EMBL" id="GIY49240.1"/>
    </source>
</evidence>
<reference evidence="1 2" key="1">
    <citation type="submission" date="2021-06" db="EMBL/GenBank/DDBJ databases">
        <title>Caerostris darwini draft genome.</title>
        <authorList>
            <person name="Kono N."/>
            <person name="Arakawa K."/>
        </authorList>
    </citation>
    <scope>NUCLEOTIDE SEQUENCE [LARGE SCALE GENOMIC DNA]</scope>
</reference>
<accession>A0AAV4TSQ1</accession>
<comment type="caution">
    <text evidence="1">The sequence shown here is derived from an EMBL/GenBank/DDBJ whole genome shotgun (WGS) entry which is preliminary data.</text>
</comment>
<proteinExistence type="predicted"/>
<gene>
    <name evidence="1" type="ORF">CDAR_523991</name>
</gene>
<dbReference type="AlphaFoldDB" id="A0AAV4TSQ1"/>
<organism evidence="1 2">
    <name type="scientific">Caerostris darwini</name>
    <dbReference type="NCBI Taxonomy" id="1538125"/>
    <lineage>
        <taxon>Eukaryota</taxon>
        <taxon>Metazoa</taxon>
        <taxon>Ecdysozoa</taxon>
        <taxon>Arthropoda</taxon>
        <taxon>Chelicerata</taxon>
        <taxon>Arachnida</taxon>
        <taxon>Araneae</taxon>
        <taxon>Araneomorphae</taxon>
        <taxon>Entelegynae</taxon>
        <taxon>Araneoidea</taxon>
        <taxon>Araneidae</taxon>
        <taxon>Caerostris</taxon>
    </lineage>
</organism>
<keyword evidence="2" id="KW-1185">Reference proteome</keyword>
<dbReference type="EMBL" id="BPLQ01010209">
    <property type="protein sequence ID" value="GIY49240.1"/>
    <property type="molecule type" value="Genomic_DNA"/>
</dbReference>
<dbReference type="Proteomes" id="UP001054837">
    <property type="component" value="Unassembled WGS sequence"/>
</dbReference>
<protein>
    <submittedName>
        <fullName evidence="1">Uncharacterized protein</fullName>
    </submittedName>
</protein>
<sequence>MGFVTSIKACLGKLPGVAPGVGEGSNPTKDHSYLQIVHAHFPAKICSLFCDNCDVINLLCAFLTRTKQS</sequence>
<evidence type="ECO:0000313" key="2">
    <source>
        <dbReference type="Proteomes" id="UP001054837"/>
    </source>
</evidence>